<dbReference type="RefSeq" id="WP_408904910.1">
    <property type="nucleotide sequence ID" value="NZ_JAROCE010000001.1"/>
</dbReference>
<sequence>MTASLVSRFVLLAVGTGFLITGIADTVRGEWWGMIGLVGAVLILLGVALEASGVLPLARWSRRRTETTGSAGGGALVEGEIRSSRRRRPR</sequence>
<keyword evidence="2" id="KW-0472">Membrane</keyword>
<keyword evidence="4" id="KW-1185">Reference proteome</keyword>
<keyword evidence="2" id="KW-0812">Transmembrane</keyword>
<feature type="transmembrane region" description="Helical" evidence="2">
    <location>
        <begin position="34"/>
        <end position="58"/>
    </location>
</feature>
<protein>
    <submittedName>
        <fullName evidence="3">Uncharacterized protein</fullName>
    </submittedName>
</protein>
<evidence type="ECO:0000256" key="1">
    <source>
        <dbReference type="SAM" id="MobiDB-lite"/>
    </source>
</evidence>
<dbReference type="EMBL" id="JAROCE010000001">
    <property type="protein sequence ID" value="MFM2719375.1"/>
    <property type="molecule type" value="Genomic_DNA"/>
</dbReference>
<reference evidence="3 4" key="1">
    <citation type="submission" date="2023-03" db="EMBL/GenBank/DDBJ databases">
        <title>MT1 and MT2 Draft Genomes of Novel Species.</title>
        <authorList>
            <person name="Venkateswaran K."/>
        </authorList>
    </citation>
    <scope>NUCLEOTIDE SEQUENCE [LARGE SCALE GENOMIC DNA]</scope>
    <source>
        <strain evidence="3 4">IF8SW-P5</strain>
    </source>
</reference>
<organism evidence="3 4">
    <name type="scientific">Microbacterium mcarthurae</name>
    <dbReference type="NCBI Taxonomy" id="3035918"/>
    <lineage>
        <taxon>Bacteria</taxon>
        <taxon>Bacillati</taxon>
        <taxon>Actinomycetota</taxon>
        <taxon>Actinomycetes</taxon>
        <taxon>Micrococcales</taxon>
        <taxon>Microbacteriaceae</taxon>
        <taxon>Microbacterium</taxon>
    </lineage>
</organism>
<evidence type="ECO:0000256" key="2">
    <source>
        <dbReference type="SAM" id="Phobius"/>
    </source>
</evidence>
<name>A0ABW9GFL1_9MICO</name>
<proteinExistence type="predicted"/>
<feature type="region of interest" description="Disordered" evidence="1">
    <location>
        <begin position="66"/>
        <end position="90"/>
    </location>
</feature>
<comment type="caution">
    <text evidence="3">The sequence shown here is derived from an EMBL/GenBank/DDBJ whole genome shotgun (WGS) entry which is preliminary data.</text>
</comment>
<gene>
    <name evidence="3" type="ORF">P5G46_02535</name>
</gene>
<accession>A0ABW9GFL1</accession>
<dbReference type="Proteomes" id="UP001630303">
    <property type="component" value="Unassembled WGS sequence"/>
</dbReference>
<evidence type="ECO:0000313" key="3">
    <source>
        <dbReference type="EMBL" id="MFM2719375.1"/>
    </source>
</evidence>
<keyword evidence="2" id="KW-1133">Transmembrane helix</keyword>
<evidence type="ECO:0000313" key="4">
    <source>
        <dbReference type="Proteomes" id="UP001630303"/>
    </source>
</evidence>